<dbReference type="Pfam" id="PF10637">
    <property type="entry name" value="Ofd1_CTDD"/>
    <property type="match status" value="1"/>
</dbReference>
<dbReference type="RefSeq" id="XP_013078420.2">
    <property type="nucleotide sequence ID" value="XM_013222966.2"/>
</dbReference>
<dbReference type="GO" id="GO:0005506">
    <property type="term" value="F:iron ion binding"/>
    <property type="evidence" value="ECO:0007669"/>
    <property type="project" value="InterPro"/>
</dbReference>
<dbReference type="FunFam" id="2.60.120.620:FF:000034">
    <property type="entry name" value="2-oxoglutarate and iron-dependent oxygenase domain-containing 1"/>
    <property type="match status" value="1"/>
</dbReference>
<evidence type="ECO:0000259" key="6">
    <source>
        <dbReference type="SMART" id="SM00702"/>
    </source>
</evidence>
<dbReference type="GO" id="GO:0031543">
    <property type="term" value="F:peptidyl-proline dioxygenase activity"/>
    <property type="evidence" value="ECO:0007669"/>
    <property type="project" value="TreeGrafter"/>
</dbReference>
<organism evidence="7 8">
    <name type="scientific">Biomphalaria glabrata</name>
    <name type="common">Bloodfluke planorb</name>
    <name type="synonym">Freshwater snail</name>
    <dbReference type="NCBI Taxonomy" id="6526"/>
    <lineage>
        <taxon>Eukaryota</taxon>
        <taxon>Metazoa</taxon>
        <taxon>Spiralia</taxon>
        <taxon>Lophotrochozoa</taxon>
        <taxon>Mollusca</taxon>
        <taxon>Gastropoda</taxon>
        <taxon>Heterobranchia</taxon>
        <taxon>Euthyneura</taxon>
        <taxon>Panpulmonata</taxon>
        <taxon>Hygrophila</taxon>
        <taxon>Lymnaeoidea</taxon>
        <taxon>Planorbidae</taxon>
        <taxon>Biomphalaria</taxon>
    </lineage>
</organism>
<dbReference type="GO" id="GO:0006449">
    <property type="term" value="P:regulation of translational termination"/>
    <property type="evidence" value="ECO:0007669"/>
    <property type="project" value="TreeGrafter"/>
</dbReference>
<proteinExistence type="predicted"/>
<name>A0A9U8E9Z8_BIOGL</name>
<dbReference type="InterPro" id="IPR019601">
    <property type="entry name" value="Oxoglutarate/Fe-dep_Oase_C"/>
</dbReference>
<protein>
    <submittedName>
        <fullName evidence="8">Prolyl 3-hydroxylase OGFOD1-like isoform X1</fullName>
    </submittedName>
</protein>
<dbReference type="Pfam" id="PF13661">
    <property type="entry name" value="2OG-FeII_Oxy_4"/>
    <property type="match status" value="1"/>
</dbReference>
<dbReference type="Proteomes" id="UP001165740">
    <property type="component" value="Chromosome 5"/>
</dbReference>
<evidence type="ECO:0000256" key="2">
    <source>
        <dbReference type="ARBA" id="ARBA00022896"/>
    </source>
</evidence>
<accession>A0A9U8E9Z8</accession>
<dbReference type="GO" id="GO:0031418">
    <property type="term" value="F:L-ascorbic acid binding"/>
    <property type="evidence" value="ECO:0007669"/>
    <property type="project" value="UniProtKB-KW"/>
</dbReference>
<keyword evidence="4" id="KW-0560">Oxidoreductase</keyword>
<evidence type="ECO:0000313" key="7">
    <source>
        <dbReference type="Proteomes" id="UP001165740"/>
    </source>
</evidence>
<sequence>MNKTHTQIGTGKGDEDSEPNSKIAKLDCSLSTLSSNLDCQIADEPCSKTKSNSLNNLLNTGFLNDGLMSKLHKDFVSGTDHVNDSFGITLSCVPYRHCLIPDFIIDKEYIQTLQSVLLDLPMKRKNNDLYTFLQSVELNDSPDPTIATFRSLCMSVKQFVSEVTGIVLNDKIDLFCSQYKYKDVLLCHDDELEARRVAFIYYLVPETWQKSDGGTLDLFSTDEFGQPGAIIKSIVPVRNNFLFFEVSEKSFHQVSEVLSKTTTRLSISGWFHGAPLPRPLPYVEVLEPALPFGNIDEEIFYSWFNPLYLDPEVQADIRNKFEEDSEIELQDFIQKGKYKSLEAALKDHKVNWSTLGPANKRHYFGADKSSLPPIVSEFLQVMQSDATFLVMSSLTGLKLHPLAPTDSDETEPSSSTSSSNTTSEASNPRCKSEVRRWQHGCYTLAHDTDPDMTDFALDTILYIGCEKDWDSDCGGYTSYIAKGEDEELLSVFPSGNSLALVYRDKNTVKFVKHLNHKITETSPACFYEINTVYYE</sequence>
<dbReference type="AlphaFoldDB" id="A0A9U8E9Z8"/>
<evidence type="ECO:0000256" key="4">
    <source>
        <dbReference type="ARBA" id="ARBA00023002"/>
    </source>
</evidence>
<evidence type="ECO:0000256" key="3">
    <source>
        <dbReference type="ARBA" id="ARBA00022964"/>
    </source>
</evidence>
<keyword evidence="7" id="KW-1185">Reference proteome</keyword>
<evidence type="ECO:0000256" key="5">
    <source>
        <dbReference type="SAM" id="MobiDB-lite"/>
    </source>
</evidence>
<feature type="compositionally biased region" description="Low complexity" evidence="5">
    <location>
        <begin position="412"/>
        <end position="428"/>
    </location>
</feature>
<dbReference type="InterPro" id="IPR006620">
    <property type="entry name" value="Pro_4_hyd_alph"/>
</dbReference>
<keyword evidence="3" id="KW-0223">Dioxygenase</keyword>
<gene>
    <name evidence="8" type="primary">LOC106064408</name>
</gene>
<feature type="domain" description="Prolyl 4-hydroxylase alpha subunit" evidence="6">
    <location>
        <begin position="95"/>
        <end position="272"/>
    </location>
</feature>
<feature type="region of interest" description="Disordered" evidence="5">
    <location>
        <begin position="1"/>
        <end position="20"/>
    </location>
</feature>
<feature type="region of interest" description="Disordered" evidence="5">
    <location>
        <begin position="401"/>
        <end position="431"/>
    </location>
</feature>
<dbReference type="KEGG" id="bgt:106064408"/>
<dbReference type="GeneID" id="106064408"/>
<dbReference type="PANTHER" id="PTHR12117:SF0">
    <property type="entry name" value="PROLYL 3-HYDROXYLASE OGFOD1"/>
    <property type="match status" value="1"/>
</dbReference>
<dbReference type="SMART" id="SM00702">
    <property type="entry name" value="P4Hc"/>
    <property type="match status" value="1"/>
</dbReference>
<dbReference type="GO" id="GO:0005737">
    <property type="term" value="C:cytoplasm"/>
    <property type="evidence" value="ECO:0007669"/>
    <property type="project" value="TreeGrafter"/>
</dbReference>
<dbReference type="PANTHER" id="PTHR12117">
    <property type="entry name" value="HISTONE ACETYLTRANSFERASE COMPLEX"/>
    <property type="match status" value="1"/>
</dbReference>
<dbReference type="InterPro" id="IPR051842">
    <property type="entry name" value="uS12_prolyl_hydroxylase"/>
</dbReference>
<comment type="cofactor">
    <cofactor evidence="1">
        <name>L-ascorbate</name>
        <dbReference type="ChEBI" id="CHEBI:38290"/>
    </cofactor>
</comment>
<dbReference type="Gene3D" id="2.60.120.620">
    <property type="entry name" value="q2cbj1_9rhob like domain"/>
    <property type="match status" value="2"/>
</dbReference>
<keyword evidence="2" id="KW-0847">Vitamin C</keyword>
<reference evidence="8" key="1">
    <citation type="submission" date="2025-08" db="UniProtKB">
        <authorList>
            <consortium name="RefSeq"/>
        </authorList>
    </citation>
    <scope>IDENTIFICATION</scope>
</reference>
<evidence type="ECO:0000313" key="8">
    <source>
        <dbReference type="RefSeq" id="XP_013078420.2"/>
    </source>
</evidence>
<dbReference type="OrthoDB" id="430522at2759"/>
<evidence type="ECO:0000256" key="1">
    <source>
        <dbReference type="ARBA" id="ARBA00001961"/>
    </source>
</evidence>
<dbReference type="OMA" id="HDHEILY"/>
<dbReference type="InterPro" id="IPR039558">
    <property type="entry name" value="TPA1/OFD1_N"/>
</dbReference>